<feature type="transmembrane region" description="Helical" evidence="1">
    <location>
        <begin position="86"/>
        <end position="111"/>
    </location>
</feature>
<dbReference type="RefSeq" id="WP_271011101.1">
    <property type="nucleotide sequence ID" value="NZ_JAQIFT010000014.1"/>
</dbReference>
<reference evidence="2" key="1">
    <citation type="journal article" date="2023" name="Int. J. Syst. Evol. Microbiol.">
        <title>&lt;i&gt;Holtiella tumoricola&lt;/i&gt; gen. nov. sp. nov., isolated from a human clinical sample.</title>
        <authorList>
            <person name="Allen-Vercoe E."/>
            <person name="Daigneault M.C."/>
            <person name="Vancuren S.J."/>
            <person name="Cochrane K."/>
            <person name="O'Neal L.L."/>
            <person name="Sankaranarayanan K."/>
            <person name="Lawson P.A."/>
        </authorList>
    </citation>
    <scope>NUCLEOTIDE SEQUENCE</scope>
    <source>
        <strain evidence="2">CC70A</strain>
    </source>
</reference>
<feature type="transmembrane region" description="Helical" evidence="1">
    <location>
        <begin position="180"/>
        <end position="199"/>
    </location>
</feature>
<feature type="transmembrane region" description="Helical" evidence="1">
    <location>
        <begin position="117"/>
        <end position="136"/>
    </location>
</feature>
<dbReference type="Proteomes" id="UP001169242">
    <property type="component" value="Unassembled WGS sequence"/>
</dbReference>
<evidence type="ECO:0000256" key="1">
    <source>
        <dbReference type="SAM" id="Phobius"/>
    </source>
</evidence>
<dbReference type="EMBL" id="JAQIFT010000014">
    <property type="protein sequence ID" value="MDA3730475.1"/>
    <property type="molecule type" value="Genomic_DNA"/>
</dbReference>
<name>A0AA42IZM7_9FIRM</name>
<dbReference type="AlphaFoldDB" id="A0AA42IZM7"/>
<feature type="transmembrane region" description="Helical" evidence="1">
    <location>
        <begin position="148"/>
        <end position="168"/>
    </location>
</feature>
<comment type="caution">
    <text evidence="2">The sequence shown here is derived from an EMBL/GenBank/DDBJ whole genome shotgun (WGS) entry which is preliminary data.</text>
</comment>
<keyword evidence="1" id="KW-0472">Membrane</keyword>
<keyword evidence="1" id="KW-1133">Transmembrane helix</keyword>
<accession>A0AA42IZM7</accession>
<protein>
    <submittedName>
        <fullName evidence="2">Uncharacterized protein</fullName>
    </submittedName>
</protein>
<evidence type="ECO:0000313" key="3">
    <source>
        <dbReference type="Proteomes" id="UP001169242"/>
    </source>
</evidence>
<keyword evidence="1" id="KW-0812">Transmembrane</keyword>
<evidence type="ECO:0000313" key="2">
    <source>
        <dbReference type="EMBL" id="MDA3730475.1"/>
    </source>
</evidence>
<keyword evidence="3" id="KW-1185">Reference proteome</keyword>
<gene>
    <name evidence="2" type="ORF">PBV87_03005</name>
</gene>
<feature type="transmembrane region" description="Helical" evidence="1">
    <location>
        <begin position="20"/>
        <end position="41"/>
    </location>
</feature>
<sequence>MFEQIKSELSGGKKIYIFEVISMIGFVLLLTVGSQIPILATTMVGNIIMYAWIFINLLVIVIYNVHEFVNIIMKQKVVEGNIIRCLLIKFLFFVSLFMINIFPITMLMLLAGGRMGIDMSLPIFALMVALFIVCLAKKGIPSTKALTFLGVLWFVTIFSALYFVYPLLFVGITSLVKQEMISSTILSIIFFGGALLIFYQIMNRVKAFIEAK</sequence>
<organism evidence="2 3">
    <name type="scientific">Holtiella tumoricola</name>
    <dbReference type="NCBI Taxonomy" id="3018743"/>
    <lineage>
        <taxon>Bacteria</taxon>
        <taxon>Bacillati</taxon>
        <taxon>Bacillota</taxon>
        <taxon>Clostridia</taxon>
        <taxon>Lachnospirales</taxon>
        <taxon>Cellulosilyticaceae</taxon>
        <taxon>Holtiella</taxon>
    </lineage>
</organism>
<proteinExistence type="predicted"/>
<feature type="transmembrane region" description="Helical" evidence="1">
    <location>
        <begin position="47"/>
        <end position="65"/>
    </location>
</feature>